<comment type="caution">
    <text evidence="1">The sequence shown here is derived from an EMBL/GenBank/DDBJ whole genome shotgun (WGS) entry which is preliminary data.</text>
</comment>
<protein>
    <submittedName>
        <fullName evidence="1">Asparagine--tRNA ligase, chloroplastic/mitochondrial</fullName>
    </submittedName>
</protein>
<name>A0AAW2SRV9_9LAMI</name>
<dbReference type="GO" id="GO:0016874">
    <property type="term" value="F:ligase activity"/>
    <property type="evidence" value="ECO:0007669"/>
    <property type="project" value="UniProtKB-KW"/>
</dbReference>
<keyword evidence="1" id="KW-0436">Ligase</keyword>
<proteinExistence type="predicted"/>
<reference evidence="1" key="2">
    <citation type="journal article" date="2024" name="Plant">
        <title>Genomic evolution and insights into agronomic trait innovations of Sesamum species.</title>
        <authorList>
            <person name="Miao H."/>
            <person name="Wang L."/>
            <person name="Qu L."/>
            <person name="Liu H."/>
            <person name="Sun Y."/>
            <person name="Le M."/>
            <person name="Wang Q."/>
            <person name="Wei S."/>
            <person name="Zheng Y."/>
            <person name="Lin W."/>
            <person name="Duan Y."/>
            <person name="Cao H."/>
            <person name="Xiong S."/>
            <person name="Wang X."/>
            <person name="Wei L."/>
            <person name="Li C."/>
            <person name="Ma Q."/>
            <person name="Ju M."/>
            <person name="Zhao R."/>
            <person name="Li G."/>
            <person name="Mu C."/>
            <person name="Tian Q."/>
            <person name="Mei H."/>
            <person name="Zhang T."/>
            <person name="Gao T."/>
            <person name="Zhang H."/>
        </authorList>
    </citation>
    <scope>NUCLEOTIDE SEQUENCE</scope>
    <source>
        <strain evidence="1">KEN1</strain>
    </source>
</reference>
<reference evidence="1" key="1">
    <citation type="submission" date="2020-06" db="EMBL/GenBank/DDBJ databases">
        <authorList>
            <person name="Li T."/>
            <person name="Hu X."/>
            <person name="Zhang T."/>
            <person name="Song X."/>
            <person name="Zhang H."/>
            <person name="Dai N."/>
            <person name="Sheng W."/>
            <person name="Hou X."/>
            <person name="Wei L."/>
        </authorList>
    </citation>
    <scope>NUCLEOTIDE SEQUENCE</scope>
    <source>
        <strain evidence="1">KEN1</strain>
        <tissue evidence="1">Leaf</tissue>
    </source>
</reference>
<gene>
    <name evidence="1" type="ORF">Slati_4489200</name>
</gene>
<evidence type="ECO:0000313" key="1">
    <source>
        <dbReference type="EMBL" id="KAL0395230.1"/>
    </source>
</evidence>
<accession>A0AAW2SRV9</accession>
<sequence length="152" mass="16512">MEAAFSPAATALRFLKSFSGASPPLFNNPRLPHSVTPLLLFSSAAVSRQQRAFCSVVSAAVSSGEATKPEPVELEKGERIREFRKKFKIADIKGGPDQGLNRLGENLVVRGWVRTLRVQSSVMFIEVNPGPNGFSLKPDHAKKMMDNGGFLA</sequence>
<organism evidence="1">
    <name type="scientific">Sesamum latifolium</name>
    <dbReference type="NCBI Taxonomy" id="2727402"/>
    <lineage>
        <taxon>Eukaryota</taxon>
        <taxon>Viridiplantae</taxon>
        <taxon>Streptophyta</taxon>
        <taxon>Embryophyta</taxon>
        <taxon>Tracheophyta</taxon>
        <taxon>Spermatophyta</taxon>
        <taxon>Magnoliopsida</taxon>
        <taxon>eudicotyledons</taxon>
        <taxon>Gunneridae</taxon>
        <taxon>Pentapetalae</taxon>
        <taxon>asterids</taxon>
        <taxon>lamiids</taxon>
        <taxon>Lamiales</taxon>
        <taxon>Pedaliaceae</taxon>
        <taxon>Sesamum</taxon>
    </lineage>
</organism>
<dbReference type="EMBL" id="JACGWN010000016">
    <property type="protein sequence ID" value="KAL0395230.1"/>
    <property type="molecule type" value="Genomic_DNA"/>
</dbReference>
<dbReference type="AlphaFoldDB" id="A0AAW2SRV9"/>